<dbReference type="EMBL" id="CP061539">
    <property type="protein sequence ID" value="QNV38360.1"/>
    <property type="molecule type" value="Genomic_DNA"/>
</dbReference>
<dbReference type="GeneID" id="96623304"/>
<accession>A0A7H2BFB4</accession>
<dbReference type="RefSeq" id="WP_168614942.1">
    <property type="nucleotide sequence ID" value="NZ_BAAAOX010000010.1"/>
</dbReference>
<keyword evidence="2" id="KW-1185">Reference proteome</keyword>
<protein>
    <submittedName>
        <fullName evidence="1">Uncharacterized protein</fullName>
    </submittedName>
</protein>
<sequence length="45" mass="5301">MNNVLRTVVAKLTEIARDPKNQQKIREFAAKVQPKVQELLRKRNK</sequence>
<gene>
    <name evidence="1" type="ORF">IDM49_03565</name>
</gene>
<dbReference type="KEGG" id="rter:IDM49_03565"/>
<dbReference type="AlphaFoldDB" id="A0A7H2BFB4"/>
<evidence type="ECO:0000313" key="2">
    <source>
        <dbReference type="Proteomes" id="UP000516404"/>
    </source>
</evidence>
<evidence type="ECO:0000313" key="1">
    <source>
        <dbReference type="EMBL" id="QNV38360.1"/>
    </source>
</evidence>
<name>A0A7H2BFB4_9MICC</name>
<dbReference type="Proteomes" id="UP000516404">
    <property type="component" value="Chromosome"/>
</dbReference>
<organism evidence="1 2">
    <name type="scientific">Rothia terrae</name>
    <dbReference type="NCBI Taxonomy" id="396015"/>
    <lineage>
        <taxon>Bacteria</taxon>
        <taxon>Bacillati</taxon>
        <taxon>Actinomycetota</taxon>
        <taxon>Actinomycetes</taxon>
        <taxon>Micrococcales</taxon>
        <taxon>Micrococcaceae</taxon>
        <taxon>Rothia</taxon>
    </lineage>
</organism>
<reference evidence="1 2" key="1">
    <citation type="submission" date="2020-09" db="EMBL/GenBank/DDBJ databases">
        <title>Investigation of environmental microbes.</title>
        <authorList>
            <person name="Ou Y."/>
            <person name="Kang Q."/>
        </authorList>
    </citation>
    <scope>NUCLEOTIDE SEQUENCE [LARGE SCALE GENOMIC DNA]</scope>
    <source>
        <strain evidence="1 2">KJZ-14</strain>
    </source>
</reference>
<proteinExistence type="predicted"/>